<accession>A0ACC3SZB9</accession>
<dbReference type="Proteomes" id="UP001433508">
    <property type="component" value="Unassembled WGS sequence"/>
</dbReference>
<evidence type="ECO:0000313" key="2">
    <source>
        <dbReference type="Proteomes" id="UP001433508"/>
    </source>
</evidence>
<gene>
    <name evidence="1" type="ORF">V1525DRAFT_186248</name>
</gene>
<evidence type="ECO:0000313" key="1">
    <source>
        <dbReference type="EMBL" id="KAK9236972.1"/>
    </source>
</evidence>
<dbReference type="EMBL" id="MU971376">
    <property type="protein sequence ID" value="KAK9236972.1"/>
    <property type="molecule type" value="Genomic_DNA"/>
</dbReference>
<protein>
    <submittedName>
        <fullName evidence="1">Uncharacterized protein</fullName>
    </submittedName>
</protein>
<sequence length="140" mass="16053">MDQASFRSCSTHGAGYSDRMDIKIQPIFSSSFIVKLQNHSLWQDKPASQAPSAGTQFPFKLEESELVAKSHALAVNPCDAMLQHQSVPFIPYLSSWPGVLPARRGRWIYRCRQVRRRCVIEANWSNFARVGILHRTMRYE</sequence>
<comment type="caution">
    <text evidence="1">The sequence shown here is derived from an EMBL/GenBank/DDBJ whole genome shotgun (WGS) entry which is preliminary data.</text>
</comment>
<organism evidence="1 2">
    <name type="scientific">Lipomyces kononenkoae</name>
    <name type="common">Yeast</name>
    <dbReference type="NCBI Taxonomy" id="34357"/>
    <lineage>
        <taxon>Eukaryota</taxon>
        <taxon>Fungi</taxon>
        <taxon>Dikarya</taxon>
        <taxon>Ascomycota</taxon>
        <taxon>Saccharomycotina</taxon>
        <taxon>Lipomycetes</taxon>
        <taxon>Lipomycetales</taxon>
        <taxon>Lipomycetaceae</taxon>
        <taxon>Lipomyces</taxon>
    </lineage>
</organism>
<proteinExistence type="predicted"/>
<keyword evidence="2" id="KW-1185">Reference proteome</keyword>
<reference evidence="2" key="1">
    <citation type="journal article" date="2024" name="Front. Bioeng. Biotechnol.">
        <title>Genome-scale model development and genomic sequencing of the oleaginous clade Lipomyces.</title>
        <authorList>
            <person name="Czajka J.J."/>
            <person name="Han Y."/>
            <person name="Kim J."/>
            <person name="Mondo S.J."/>
            <person name="Hofstad B.A."/>
            <person name="Robles A."/>
            <person name="Haridas S."/>
            <person name="Riley R."/>
            <person name="LaButti K."/>
            <person name="Pangilinan J."/>
            <person name="Andreopoulos W."/>
            <person name="Lipzen A."/>
            <person name="Yan J."/>
            <person name="Wang M."/>
            <person name="Ng V."/>
            <person name="Grigoriev I.V."/>
            <person name="Spatafora J.W."/>
            <person name="Magnuson J.K."/>
            <person name="Baker S.E."/>
            <person name="Pomraning K.R."/>
        </authorList>
    </citation>
    <scope>NUCLEOTIDE SEQUENCE [LARGE SCALE GENOMIC DNA]</scope>
    <source>
        <strain evidence="2">CBS 7786</strain>
    </source>
</reference>
<name>A0ACC3SZB9_LIPKO</name>